<accession>A0ABV1W061</accession>
<dbReference type="Proteomes" id="UP001458415">
    <property type="component" value="Unassembled WGS sequence"/>
</dbReference>
<evidence type="ECO:0000256" key="1">
    <source>
        <dbReference type="SAM" id="MobiDB-lite"/>
    </source>
</evidence>
<protein>
    <submittedName>
        <fullName evidence="3">M23 family peptidase</fullName>
    </submittedName>
</protein>
<organism evidence="3 4">
    <name type="scientific">Streptomyces carpinensis</name>
    <dbReference type="NCBI Taxonomy" id="66369"/>
    <lineage>
        <taxon>Bacteria</taxon>
        <taxon>Bacillati</taxon>
        <taxon>Actinomycetota</taxon>
        <taxon>Actinomycetes</taxon>
        <taxon>Kitasatosporales</taxon>
        <taxon>Streptomycetaceae</taxon>
        <taxon>Streptomyces</taxon>
    </lineage>
</organism>
<comment type="caution">
    <text evidence="3">The sequence shown here is derived from an EMBL/GenBank/DDBJ whole genome shotgun (WGS) entry which is preliminary data.</text>
</comment>
<sequence length="46" mass="4642">MAFTRATGKHRRPSRIHRTTARAAGVAALTTTGVLGTLAAAPALAA</sequence>
<dbReference type="EMBL" id="JBEPCU010000140">
    <property type="protein sequence ID" value="MER6977580.1"/>
    <property type="molecule type" value="Genomic_DNA"/>
</dbReference>
<keyword evidence="4" id="KW-1185">Reference proteome</keyword>
<feature type="region of interest" description="Disordered" evidence="1">
    <location>
        <begin position="1"/>
        <end position="21"/>
    </location>
</feature>
<name>A0ABV1W061_9ACTN</name>
<keyword evidence="2" id="KW-0472">Membrane</keyword>
<keyword evidence="2" id="KW-1133">Transmembrane helix</keyword>
<keyword evidence="2" id="KW-0812">Transmembrane</keyword>
<evidence type="ECO:0000313" key="4">
    <source>
        <dbReference type="Proteomes" id="UP001458415"/>
    </source>
</evidence>
<proteinExistence type="predicted"/>
<feature type="transmembrane region" description="Helical" evidence="2">
    <location>
        <begin position="21"/>
        <end position="45"/>
    </location>
</feature>
<gene>
    <name evidence="3" type="ORF">ABT317_11310</name>
</gene>
<feature type="non-terminal residue" evidence="3">
    <location>
        <position position="46"/>
    </location>
</feature>
<reference evidence="3 4" key="1">
    <citation type="submission" date="2024-06" db="EMBL/GenBank/DDBJ databases">
        <title>The Natural Products Discovery Center: Release of the First 8490 Sequenced Strains for Exploring Actinobacteria Biosynthetic Diversity.</title>
        <authorList>
            <person name="Kalkreuter E."/>
            <person name="Kautsar S.A."/>
            <person name="Yang D."/>
            <person name="Bader C.D."/>
            <person name="Teijaro C.N."/>
            <person name="Fluegel L."/>
            <person name="Davis C.M."/>
            <person name="Simpson J.R."/>
            <person name="Lauterbach L."/>
            <person name="Steele A.D."/>
            <person name="Gui C."/>
            <person name="Meng S."/>
            <person name="Li G."/>
            <person name="Viehrig K."/>
            <person name="Ye F."/>
            <person name="Su P."/>
            <person name="Kiefer A.F."/>
            <person name="Nichols A."/>
            <person name="Cepeda A.J."/>
            <person name="Yan W."/>
            <person name="Fan B."/>
            <person name="Jiang Y."/>
            <person name="Adhikari A."/>
            <person name="Zheng C.-J."/>
            <person name="Schuster L."/>
            <person name="Cowan T.M."/>
            <person name="Smanski M.J."/>
            <person name="Chevrette M.G."/>
            <person name="De Carvalho L.P.S."/>
            <person name="Shen B."/>
        </authorList>
    </citation>
    <scope>NUCLEOTIDE SEQUENCE [LARGE SCALE GENOMIC DNA]</scope>
    <source>
        <strain evidence="3 4">NPDC000634</strain>
    </source>
</reference>
<feature type="compositionally biased region" description="Basic residues" evidence="1">
    <location>
        <begin position="7"/>
        <end position="20"/>
    </location>
</feature>
<evidence type="ECO:0000313" key="3">
    <source>
        <dbReference type="EMBL" id="MER6977580.1"/>
    </source>
</evidence>
<evidence type="ECO:0000256" key="2">
    <source>
        <dbReference type="SAM" id="Phobius"/>
    </source>
</evidence>